<gene>
    <name evidence="2" type="ORF">K466DRAFT_211861</name>
</gene>
<reference evidence="2 3" key="1">
    <citation type="journal article" date="2019" name="Nat. Ecol. Evol.">
        <title>Megaphylogeny resolves global patterns of mushroom evolution.</title>
        <authorList>
            <person name="Varga T."/>
            <person name="Krizsan K."/>
            <person name="Foldi C."/>
            <person name="Dima B."/>
            <person name="Sanchez-Garcia M."/>
            <person name="Sanchez-Ramirez S."/>
            <person name="Szollosi G.J."/>
            <person name="Szarkandi J.G."/>
            <person name="Papp V."/>
            <person name="Albert L."/>
            <person name="Andreopoulos W."/>
            <person name="Angelini C."/>
            <person name="Antonin V."/>
            <person name="Barry K.W."/>
            <person name="Bougher N.L."/>
            <person name="Buchanan P."/>
            <person name="Buyck B."/>
            <person name="Bense V."/>
            <person name="Catcheside P."/>
            <person name="Chovatia M."/>
            <person name="Cooper J."/>
            <person name="Damon W."/>
            <person name="Desjardin D."/>
            <person name="Finy P."/>
            <person name="Geml J."/>
            <person name="Haridas S."/>
            <person name="Hughes K."/>
            <person name="Justo A."/>
            <person name="Karasinski D."/>
            <person name="Kautmanova I."/>
            <person name="Kiss B."/>
            <person name="Kocsube S."/>
            <person name="Kotiranta H."/>
            <person name="LaButti K.M."/>
            <person name="Lechner B.E."/>
            <person name="Liimatainen K."/>
            <person name="Lipzen A."/>
            <person name="Lukacs Z."/>
            <person name="Mihaltcheva S."/>
            <person name="Morgado L.N."/>
            <person name="Niskanen T."/>
            <person name="Noordeloos M.E."/>
            <person name="Ohm R.A."/>
            <person name="Ortiz-Santana B."/>
            <person name="Ovrebo C."/>
            <person name="Racz N."/>
            <person name="Riley R."/>
            <person name="Savchenko A."/>
            <person name="Shiryaev A."/>
            <person name="Soop K."/>
            <person name="Spirin V."/>
            <person name="Szebenyi C."/>
            <person name="Tomsovsky M."/>
            <person name="Tulloss R.E."/>
            <person name="Uehling J."/>
            <person name="Grigoriev I.V."/>
            <person name="Vagvolgyi C."/>
            <person name="Papp T."/>
            <person name="Martin F.M."/>
            <person name="Miettinen O."/>
            <person name="Hibbett D.S."/>
            <person name="Nagy L.G."/>
        </authorList>
    </citation>
    <scope>NUCLEOTIDE SEQUENCE [LARGE SCALE GENOMIC DNA]</scope>
    <source>
        <strain evidence="2 3">HHB13444</strain>
    </source>
</reference>
<protein>
    <submittedName>
        <fullName evidence="2">Uncharacterized protein</fullName>
    </submittedName>
</protein>
<accession>A0A5C3PV10</accession>
<dbReference type="Proteomes" id="UP000308197">
    <property type="component" value="Unassembled WGS sequence"/>
</dbReference>
<proteinExistence type="predicted"/>
<evidence type="ECO:0000313" key="2">
    <source>
        <dbReference type="EMBL" id="TFK92617.1"/>
    </source>
</evidence>
<sequence length="149" mass="16006">MVMSGALRRRGRASPGLDTEPGRSTALPGKMLFPRRGSGGLGTALHPPCRPSFRVPADWLLPRPRRPRLIAIASVAIPCSVRRSAATVMRANTSTSSLLPLAALPVVSTDVRSLRHPTTARSCVRTCTDTLPDHSHRRPTPCQSRGATQ</sequence>
<evidence type="ECO:0000313" key="3">
    <source>
        <dbReference type="Proteomes" id="UP000308197"/>
    </source>
</evidence>
<organism evidence="2 3">
    <name type="scientific">Polyporus arcularius HHB13444</name>
    <dbReference type="NCBI Taxonomy" id="1314778"/>
    <lineage>
        <taxon>Eukaryota</taxon>
        <taxon>Fungi</taxon>
        <taxon>Dikarya</taxon>
        <taxon>Basidiomycota</taxon>
        <taxon>Agaricomycotina</taxon>
        <taxon>Agaricomycetes</taxon>
        <taxon>Polyporales</taxon>
        <taxon>Polyporaceae</taxon>
        <taxon>Polyporus</taxon>
    </lineage>
</organism>
<feature type="region of interest" description="Disordered" evidence="1">
    <location>
        <begin position="1"/>
        <end position="31"/>
    </location>
</feature>
<dbReference type="AlphaFoldDB" id="A0A5C3PV10"/>
<name>A0A5C3PV10_9APHY</name>
<feature type="region of interest" description="Disordered" evidence="1">
    <location>
        <begin position="129"/>
        <end position="149"/>
    </location>
</feature>
<dbReference type="InParanoid" id="A0A5C3PV10"/>
<keyword evidence="3" id="KW-1185">Reference proteome</keyword>
<evidence type="ECO:0000256" key="1">
    <source>
        <dbReference type="SAM" id="MobiDB-lite"/>
    </source>
</evidence>
<dbReference type="EMBL" id="ML210995">
    <property type="protein sequence ID" value="TFK92617.1"/>
    <property type="molecule type" value="Genomic_DNA"/>
</dbReference>